<dbReference type="AlphaFoldDB" id="M2WRQ4"/>
<organism evidence="1 2">
    <name type="scientific">Galdieria sulphuraria</name>
    <name type="common">Red alga</name>
    <dbReference type="NCBI Taxonomy" id="130081"/>
    <lineage>
        <taxon>Eukaryota</taxon>
        <taxon>Rhodophyta</taxon>
        <taxon>Bangiophyceae</taxon>
        <taxon>Galdieriales</taxon>
        <taxon>Galdieriaceae</taxon>
        <taxon>Galdieria</taxon>
    </lineage>
</organism>
<dbReference type="EMBL" id="KB454548">
    <property type="protein sequence ID" value="EME26505.1"/>
    <property type="molecule type" value="Genomic_DNA"/>
</dbReference>
<dbReference type="Proteomes" id="UP000030680">
    <property type="component" value="Unassembled WGS sequence"/>
</dbReference>
<keyword evidence="2" id="KW-1185">Reference proteome</keyword>
<protein>
    <submittedName>
        <fullName evidence="1">Uncharacterized protein</fullName>
    </submittedName>
</protein>
<evidence type="ECO:0000313" key="2">
    <source>
        <dbReference type="Proteomes" id="UP000030680"/>
    </source>
</evidence>
<gene>
    <name evidence="1" type="ORF">Gasu_59070</name>
</gene>
<accession>M2WRQ4</accession>
<sequence>MATSTCCSSALFPVQVNSERCKISERTLKDCLELALRNLVETVCNQLENMKHEKNSNISFDGTQTLENGLVDNDSTELILSCKYLAHVVGNLYSCLQGYLNSYRSRKLGCKQSESQFYSNFERVSLELENLLEYLQRNYSVSHKNELYYVFSLKAIRIVNLYVLANLLHRSQVYHSFWNYLDAEIESCSKVGPVPILLTDVSSNTIDSENGVLYLSGIVLQECLENVGKFLSSQKGKEVIKDEVQTIALLVLRIATKTNSICTNSHTCWDWRTRSHICIDSLETKRSSSASEWMDSDDSSRNSETFRIQLRALMLFQQLASDFGHQLVPTWNIIFPCGTKGRQCDSITGLLISSPFPRIRLVSAKCIS</sequence>
<dbReference type="RefSeq" id="XP_005703025.1">
    <property type="nucleotide sequence ID" value="XM_005702968.1"/>
</dbReference>
<proteinExistence type="predicted"/>
<dbReference type="GeneID" id="17085474"/>
<reference evidence="2" key="1">
    <citation type="journal article" date="2013" name="Science">
        <title>Gene transfer from bacteria and archaea facilitated evolution of an extremophilic eukaryote.</title>
        <authorList>
            <person name="Schonknecht G."/>
            <person name="Chen W.H."/>
            <person name="Ternes C.M."/>
            <person name="Barbier G.G."/>
            <person name="Shrestha R.P."/>
            <person name="Stanke M."/>
            <person name="Brautigam A."/>
            <person name="Baker B.J."/>
            <person name="Banfield J.F."/>
            <person name="Garavito R.M."/>
            <person name="Carr K."/>
            <person name="Wilkerson C."/>
            <person name="Rensing S.A."/>
            <person name="Gagneul D."/>
            <person name="Dickenson N.E."/>
            <person name="Oesterhelt C."/>
            <person name="Lercher M.J."/>
            <person name="Weber A.P."/>
        </authorList>
    </citation>
    <scope>NUCLEOTIDE SEQUENCE [LARGE SCALE GENOMIC DNA]</scope>
    <source>
        <strain evidence="2">074W</strain>
    </source>
</reference>
<evidence type="ECO:0000313" key="1">
    <source>
        <dbReference type="EMBL" id="EME26505.1"/>
    </source>
</evidence>
<feature type="non-terminal residue" evidence="1">
    <location>
        <position position="368"/>
    </location>
</feature>
<dbReference type="KEGG" id="gsl:Gasu_59070"/>
<name>M2WRQ4_GALSU</name>